<evidence type="ECO:0000313" key="2">
    <source>
        <dbReference type="Proteomes" id="UP001162992"/>
    </source>
</evidence>
<accession>A0ACC2CSL1</accession>
<dbReference type="Proteomes" id="UP001162992">
    <property type="component" value="Chromosome 9"/>
</dbReference>
<proteinExistence type="predicted"/>
<sequence>MALVPSGGGGSDPGRVEEIGDEGATDLGPEGSVQGPLVCVFKGVGDAVAGGAMGSVFGFGSGVFKRQGFKVALAEGGKSAKTFALLSGVHSLVSCFLRQIRGKHDAINAGIAGCATGLVLSAPGNPQALLQGCLSFGVFSFVLERFSHPQAALAAHFGAAPHMLLQKKQRNIPIQIAFPLFAPFVSTSSFLTGITDDFSRHHAPKYHVDYNDKQSKI</sequence>
<reference evidence="2" key="1">
    <citation type="journal article" date="2024" name="Proc. Natl. Acad. Sci. U.S.A.">
        <title>Extraordinary preservation of gene collinearity over three hundred million years revealed in homosporous lycophytes.</title>
        <authorList>
            <person name="Li C."/>
            <person name="Wickell D."/>
            <person name="Kuo L.Y."/>
            <person name="Chen X."/>
            <person name="Nie B."/>
            <person name="Liao X."/>
            <person name="Peng D."/>
            <person name="Ji J."/>
            <person name="Jenkins J."/>
            <person name="Williams M."/>
            <person name="Shu S."/>
            <person name="Plott C."/>
            <person name="Barry K."/>
            <person name="Rajasekar S."/>
            <person name="Grimwood J."/>
            <person name="Han X."/>
            <person name="Sun S."/>
            <person name="Hou Z."/>
            <person name="He W."/>
            <person name="Dai G."/>
            <person name="Sun C."/>
            <person name="Schmutz J."/>
            <person name="Leebens-Mack J.H."/>
            <person name="Li F.W."/>
            <person name="Wang L."/>
        </authorList>
    </citation>
    <scope>NUCLEOTIDE SEQUENCE [LARGE SCALE GENOMIC DNA]</scope>
    <source>
        <strain evidence="2">cv. PW_Plant_1</strain>
    </source>
</reference>
<organism evidence="1 2">
    <name type="scientific">Diphasiastrum complanatum</name>
    <name type="common">Issler's clubmoss</name>
    <name type="synonym">Lycopodium complanatum</name>
    <dbReference type="NCBI Taxonomy" id="34168"/>
    <lineage>
        <taxon>Eukaryota</taxon>
        <taxon>Viridiplantae</taxon>
        <taxon>Streptophyta</taxon>
        <taxon>Embryophyta</taxon>
        <taxon>Tracheophyta</taxon>
        <taxon>Lycopodiopsida</taxon>
        <taxon>Lycopodiales</taxon>
        <taxon>Lycopodiaceae</taxon>
        <taxon>Lycopodioideae</taxon>
        <taxon>Diphasiastrum</taxon>
    </lineage>
</organism>
<protein>
    <submittedName>
        <fullName evidence="1">Uncharacterized protein</fullName>
    </submittedName>
</protein>
<keyword evidence="2" id="KW-1185">Reference proteome</keyword>
<gene>
    <name evidence="1" type="ORF">O6H91_09G103400</name>
</gene>
<comment type="caution">
    <text evidence="1">The sequence shown here is derived from an EMBL/GenBank/DDBJ whole genome shotgun (WGS) entry which is preliminary data.</text>
</comment>
<dbReference type="EMBL" id="CM055100">
    <property type="protein sequence ID" value="KAJ7545021.1"/>
    <property type="molecule type" value="Genomic_DNA"/>
</dbReference>
<name>A0ACC2CSL1_DIPCM</name>
<evidence type="ECO:0000313" key="1">
    <source>
        <dbReference type="EMBL" id="KAJ7545021.1"/>
    </source>
</evidence>